<evidence type="ECO:0000256" key="1">
    <source>
        <dbReference type="SAM" id="MobiDB-lite"/>
    </source>
</evidence>
<feature type="chain" id="PRO_5034707797" evidence="2">
    <location>
        <begin position="22"/>
        <end position="178"/>
    </location>
</feature>
<dbReference type="Proteomes" id="UP000616885">
    <property type="component" value="Unassembled WGS sequence"/>
</dbReference>
<keyword evidence="2" id="KW-0732">Signal</keyword>
<protein>
    <submittedName>
        <fullName evidence="3">Uncharacterized protein</fullName>
    </submittedName>
</protein>
<accession>A0A8H7TNE3</accession>
<feature type="region of interest" description="Disordered" evidence="1">
    <location>
        <begin position="138"/>
        <end position="178"/>
    </location>
</feature>
<reference evidence="3" key="1">
    <citation type="submission" date="2020-10" db="EMBL/GenBank/DDBJ databases">
        <title>High-Quality Genome Resource of Clonostachys rosea strain S41 by Oxford Nanopore Long-Read Sequencing.</title>
        <authorList>
            <person name="Wang H."/>
        </authorList>
    </citation>
    <scope>NUCLEOTIDE SEQUENCE</scope>
    <source>
        <strain evidence="3">S41</strain>
    </source>
</reference>
<name>A0A8H7TNE3_BIOOC</name>
<evidence type="ECO:0000313" key="4">
    <source>
        <dbReference type="Proteomes" id="UP000616885"/>
    </source>
</evidence>
<dbReference type="EMBL" id="JADCTT010000004">
    <property type="protein sequence ID" value="KAF9753077.1"/>
    <property type="molecule type" value="Genomic_DNA"/>
</dbReference>
<organism evidence="3 4">
    <name type="scientific">Bionectria ochroleuca</name>
    <name type="common">Gliocladium roseum</name>
    <dbReference type="NCBI Taxonomy" id="29856"/>
    <lineage>
        <taxon>Eukaryota</taxon>
        <taxon>Fungi</taxon>
        <taxon>Dikarya</taxon>
        <taxon>Ascomycota</taxon>
        <taxon>Pezizomycotina</taxon>
        <taxon>Sordariomycetes</taxon>
        <taxon>Hypocreomycetidae</taxon>
        <taxon>Hypocreales</taxon>
        <taxon>Bionectriaceae</taxon>
        <taxon>Clonostachys</taxon>
    </lineage>
</organism>
<dbReference type="AlphaFoldDB" id="A0A8H7TNE3"/>
<comment type="caution">
    <text evidence="3">The sequence shown here is derived from an EMBL/GenBank/DDBJ whole genome shotgun (WGS) entry which is preliminary data.</text>
</comment>
<sequence>MRFNVASICAFASLATPFVSAAWHDKSNEKWLAYSANSCTVGSVVCGVNGQPATSIALGAMAFCCFMAKDTAQPYRTGEFGDAKVAIQKNWEKTVKNVGATAVLVKDKAGEYADKTKKNIVNCANNVCKLVSKPKQLLPKRSNNRNYRRDQRRSGYGKMKRSSPGMRARSGRPMAIDY</sequence>
<evidence type="ECO:0000313" key="3">
    <source>
        <dbReference type="EMBL" id="KAF9753077.1"/>
    </source>
</evidence>
<proteinExistence type="predicted"/>
<evidence type="ECO:0000256" key="2">
    <source>
        <dbReference type="SAM" id="SignalP"/>
    </source>
</evidence>
<feature type="signal peptide" evidence="2">
    <location>
        <begin position="1"/>
        <end position="21"/>
    </location>
</feature>
<gene>
    <name evidence="3" type="ORF">IM811_011835</name>
</gene>